<protein>
    <submittedName>
        <fullName evidence="2">Uncharacterized protein</fullName>
    </submittedName>
</protein>
<organism evidence="2 3">
    <name type="scientific">Microbacterium capsulatum</name>
    <dbReference type="NCBI Taxonomy" id="3041921"/>
    <lineage>
        <taxon>Bacteria</taxon>
        <taxon>Bacillati</taxon>
        <taxon>Actinomycetota</taxon>
        <taxon>Actinomycetes</taxon>
        <taxon>Micrococcales</taxon>
        <taxon>Microbacteriaceae</taxon>
        <taxon>Microbacterium</taxon>
    </lineage>
</organism>
<name>A0ABU0XG28_9MICO</name>
<accession>A0ABU0XG28</accession>
<comment type="caution">
    <text evidence="2">The sequence shown here is derived from an EMBL/GenBank/DDBJ whole genome shotgun (WGS) entry which is preliminary data.</text>
</comment>
<sequence length="44" mass="5107">MSDVPREERHDPEPEMEPDRFDPVIMARAISEQQGNTIRALADR</sequence>
<evidence type="ECO:0000313" key="2">
    <source>
        <dbReference type="EMBL" id="MDQ4214074.1"/>
    </source>
</evidence>
<dbReference type="RefSeq" id="WP_308489007.1">
    <property type="nucleotide sequence ID" value="NZ_JAVFCB010000004.1"/>
</dbReference>
<evidence type="ECO:0000313" key="3">
    <source>
        <dbReference type="Proteomes" id="UP001230289"/>
    </source>
</evidence>
<dbReference type="Proteomes" id="UP001230289">
    <property type="component" value="Unassembled WGS sequence"/>
</dbReference>
<dbReference type="EMBL" id="JAVFCB010000004">
    <property type="protein sequence ID" value="MDQ4214074.1"/>
    <property type="molecule type" value="Genomic_DNA"/>
</dbReference>
<proteinExistence type="predicted"/>
<gene>
    <name evidence="2" type="ORF">RBR11_09105</name>
</gene>
<feature type="region of interest" description="Disordered" evidence="1">
    <location>
        <begin position="1"/>
        <end position="22"/>
    </location>
</feature>
<evidence type="ECO:0000256" key="1">
    <source>
        <dbReference type="SAM" id="MobiDB-lite"/>
    </source>
</evidence>
<reference evidence="2 3" key="1">
    <citation type="submission" date="2023-08" db="EMBL/GenBank/DDBJ databases">
        <title>Microbacterium sp. nov., isolated from a waste landfill.</title>
        <authorList>
            <person name="Wen W."/>
        </authorList>
    </citation>
    <scope>NUCLEOTIDE SEQUENCE [LARGE SCALE GENOMIC DNA]</scope>
    <source>
        <strain evidence="2 3">ASV81</strain>
    </source>
</reference>
<keyword evidence="3" id="KW-1185">Reference proteome</keyword>